<dbReference type="AlphaFoldDB" id="A0A1M4WVT6"/>
<sequence>MHTPYGHLSYCTNIHPGEDWAGHFAQLQQHVPAIKKRLCPGAPFGIGLRLANKASLDLQDAGMLDAFKAWLQQEGCYVFTMNGFPYGGFHHTVVKADVHTPDWLTEDRVAYTIRLAEILAQLLPAGEEGSISTNPLSYRYWHEANKYAAVFEKGTHNLLRVVAALVGIKQKNGVLIHIDLEPEPDGMMETGPEFINWFKQYLLPLGVPFLQKELGLDAAAADAALREHVRLCFDICHFAIGFEDYEAVLREMEQEGIRTGKIQVSAALRRELPADAAELKTVLDAFARFNEPVYLHQVIARQEDGSLVRFRDLPEALAANQDAATEWRAHYHVPLFAAEYGILHSTQPDIERVLELHKQQPFATHLEVETYTWDVLAEDLKLPIIDSIVRELEWVLGKINS</sequence>
<dbReference type="RefSeq" id="WP_073040661.1">
    <property type="nucleotide sequence ID" value="NZ_FQUO01000003.1"/>
</dbReference>
<accession>A0A1M4WVT6</accession>
<dbReference type="EMBL" id="FQUO01000003">
    <property type="protein sequence ID" value="SHE85354.1"/>
    <property type="molecule type" value="Genomic_DNA"/>
</dbReference>
<reference evidence="1 2" key="1">
    <citation type="submission" date="2016-11" db="EMBL/GenBank/DDBJ databases">
        <authorList>
            <person name="Jaros S."/>
            <person name="Januszkiewicz K."/>
            <person name="Wedrychowicz H."/>
        </authorList>
    </citation>
    <scope>NUCLEOTIDE SEQUENCE [LARGE SCALE GENOMIC DNA]</scope>
    <source>
        <strain evidence="1 2">DSM 26897</strain>
    </source>
</reference>
<dbReference type="OrthoDB" id="9785907at2"/>
<dbReference type="NCBIfam" id="NF035939">
    <property type="entry name" value="TIM_EboE"/>
    <property type="match status" value="1"/>
</dbReference>
<evidence type="ECO:0008006" key="3">
    <source>
        <dbReference type="Google" id="ProtNLM"/>
    </source>
</evidence>
<keyword evidence="2" id="KW-1185">Reference proteome</keyword>
<evidence type="ECO:0000313" key="1">
    <source>
        <dbReference type="EMBL" id="SHE85354.1"/>
    </source>
</evidence>
<dbReference type="Gene3D" id="3.20.20.150">
    <property type="entry name" value="Divalent-metal-dependent TIM barrel enzymes"/>
    <property type="match status" value="1"/>
</dbReference>
<evidence type="ECO:0000313" key="2">
    <source>
        <dbReference type="Proteomes" id="UP000184368"/>
    </source>
</evidence>
<gene>
    <name evidence="1" type="ORF">SAMN05444008_103160</name>
</gene>
<dbReference type="InterPro" id="IPR036237">
    <property type="entry name" value="Xyl_isomerase-like_sf"/>
</dbReference>
<name>A0A1M4WVT6_9BACT</name>
<dbReference type="STRING" id="1302690.BUE76_06595"/>
<dbReference type="Proteomes" id="UP000184368">
    <property type="component" value="Unassembled WGS sequence"/>
</dbReference>
<organism evidence="1 2">
    <name type="scientific">Cnuella takakiae</name>
    <dbReference type="NCBI Taxonomy" id="1302690"/>
    <lineage>
        <taxon>Bacteria</taxon>
        <taxon>Pseudomonadati</taxon>
        <taxon>Bacteroidota</taxon>
        <taxon>Chitinophagia</taxon>
        <taxon>Chitinophagales</taxon>
        <taxon>Chitinophagaceae</taxon>
        <taxon>Cnuella</taxon>
    </lineage>
</organism>
<protein>
    <recommendedName>
        <fullName evidence="3">Xylose isomerase-like TIM barrel</fullName>
    </recommendedName>
</protein>
<dbReference type="SUPFAM" id="SSF51658">
    <property type="entry name" value="Xylose isomerase-like"/>
    <property type="match status" value="1"/>
</dbReference>
<proteinExistence type="predicted"/>